<feature type="transmembrane region" description="Helical" evidence="7">
    <location>
        <begin position="129"/>
        <end position="147"/>
    </location>
</feature>
<feature type="compositionally biased region" description="Low complexity" evidence="6">
    <location>
        <begin position="1"/>
        <end position="10"/>
    </location>
</feature>
<feature type="transmembrane region" description="Helical" evidence="7">
    <location>
        <begin position="335"/>
        <end position="357"/>
    </location>
</feature>
<comment type="caution">
    <text evidence="8">The sequence shown here is derived from an EMBL/GenBank/DDBJ whole genome shotgun (WGS) entry which is preliminary data.</text>
</comment>
<evidence type="ECO:0000313" key="8">
    <source>
        <dbReference type="EMBL" id="GAA4984913.1"/>
    </source>
</evidence>
<evidence type="ECO:0000256" key="2">
    <source>
        <dbReference type="ARBA" id="ARBA00022475"/>
    </source>
</evidence>
<feature type="transmembrane region" description="Helical" evidence="7">
    <location>
        <begin position="154"/>
        <end position="172"/>
    </location>
</feature>
<dbReference type="PANTHER" id="PTHR32196:SF72">
    <property type="entry name" value="RIBOSE IMPORT PERMEASE PROTEIN RBSC"/>
    <property type="match status" value="1"/>
</dbReference>
<feature type="transmembrane region" description="Helical" evidence="7">
    <location>
        <begin position="201"/>
        <end position="220"/>
    </location>
</feature>
<keyword evidence="5 7" id="KW-0472">Membrane</keyword>
<keyword evidence="4 7" id="KW-1133">Transmembrane helix</keyword>
<accession>A0ABP9I2F8</accession>
<evidence type="ECO:0000256" key="5">
    <source>
        <dbReference type="ARBA" id="ARBA00023136"/>
    </source>
</evidence>
<evidence type="ECO:0000256" key="3">
    <source>
        <dbReference type="ARBA" id="ARBA00022692"/>
    </source>
</evidence>
<feature type="region of interest" description="Disordered" evidence="6">
    <location>
        <begin position="1"/>
        <end position="22"/>
    </location>
</feature>
<evidence type="ECO:0000256" key="1">
    <source>
        <dbReference type="ARBA" id="ARBA00004651"/>
    </source>
</evidence>
<name>A0ABP9I2F8_9ACTN</name>
<evidence type="ECO:0008006" key="10">
    <source>
        <dbReference type="Google" id="ProtNLM"/>
    </source>
</evidence>
<dbReference type="RefSeq" id="WP_345712908.1">
    <property type="nucleotide sequence ID" value="NZ_BAABIL010000389.1"/>
</dbReference>
<keyword evidence="2" id="KW-1003">Cell membrane</keyword>
<dbReference type="PANTHER" id="PTHR32196">
    <property type="entry name" value="ABC TRANSPORTER PERMEASE PROTEIN YPHD-RELATED-RELATED"/>
    <property type="match status" value="1"/>
</dbReference>
<protein>
    <recommendedName>
        <fullName evidence="10">Monosaccharide ABC transporter membrane protein (CUT2 family)</fullName>
    </recommendedName>
</protein>
<proteinExistence type="predicted"/>
<feature type="transmembrane region" description="Helical" evidence="7">
    <location>
        <begin position="251"/>
        <end position="273"/>
    </location>
</feature>
<feature type="transmembrane region" description="Helical" evidence="7">
    <location>
        <begin position="103"/>
        <end position="123"/>
    </location>
</feature>
<keyword evidence="9" id="KW-1185">Reference proteome</keyword>
<dbReference type="EMBL" id="BAABIL010000389">
    <property type="protein sequence ID" value="GAA4984913.1"/>
    <property type="molecule type" value="Genomic_DNA"/>
</dbReference>
<evidence type="ECO:0000256" key="4">
    <source>
        <dbReference type="ARBA" id="ARBA00022989"/>
    </source>
</evidence>
<feature type="transmembrane region" description="Helical" evidence="7">
    <location>
        <begin position="39"/>
        <end position="56"/>
    </location>
</feature>
<dbReference type="CDD" id="cd06579">
    <property type="entry name" value="TM_PBP1_transp_AraH_like"/>
    <property type="match status" value="1"/>
</dbReference>
<gene>
    <name evidence="8" type="ORF">GCM10023225_24830</name>
</gene>
<reference evidence="9" key="1">
    <citation type="journal article" date="2019" name="Int. J. Syst. Evol. Microbiol.">
        <title>The Global Catalogue of Microorganisms (GCM) 10K type strain sequencing project: providing services to taxonomists for standard genome sequencing and annotation.</title>
        <authorList>
            <consortium name="The Broad Institute Genomics Platform"/>
            <consortium name="The Broad Institute Genome Sequencing Center for Infectious Disease"/>
            <person name="Wu L."/>
            <person name="Ma J."/>
        </authorList>
    </citation>
    <scope>NUCLEOTIDE SEQUENCE [LARGE SCALE GENOMIC DNA]</scope>
    <source>
        <strain evidence="9">JCM 18126</strain>
    </source>
</reference>
<organism evidence="8 9">
    <name type="scientific">Kineococcus glutinatus</name>
    <dbReference type="NCBI Taxonomy" id="1070872"/>
    <lineage>
        <taxon>Bacteria</taxon>
        <taxon>Bacillati</taxon>
        <taxon>Actinomycetota</taxon>
        <taxon>Actinomycetes</taxon>
        <taxon>Kineosporiales</taxon>
        <taxon>Kineosporiaceae</taxon>
        <taxon>Kineococcus</taxon>
    </lineage>
</organism>
<feature type="transmembrane region" description="Helical" evidence="7">
    <location>
        <begin position="308"/>
        <end position="329"/>
    </location>
</feature>
<dbReference type="Pfam" id="PF02653">
    <property type="entry name" value="BPD_transp_2"/>
    <property type="match status" value="1"/>
</dbReference>
<evidence type="ECO:0000256" key="7">
    <source>
        <dbReference type="SAM" id="Phobius"/>
    </source>
</evidence>
<evidence type="ECO:0000256" key="6">
    <source>
        <dbReference type="SAM" id="MobiDB-lite"/>
    </source>
</evidence>
<evidence type="ECO:0000313" key="9">
    <source>
        <dbReference type="Proteomes" id="UP001501195"/>
    </source>
</evidence>
<feature type="transmembrane region" description="Helical" evidence="7">
    <location>
        <begin position="68"/>
        <end position="91"/>
    </location>
</feature>
<keyword evidence="3 7" id="KW-0812">Transmembrane</keyword>
<feature type="transmembrane region" description="Helical" evidence="7">
    <location>
        <begin position="279"/>
        <end position="301"/>
    </location>
</feature>
<feature type="compositionally biased region" description="Pro residues" evidence="6">
    <location>
        <begin position="11"/>
        <end position="22"/>
    </location>
</feature>
<sequence>MSRSPATAPTAPRPAPGGPPPAREPLPARLLRIALTERVALLAVLLVVVVAVFWWQGRNQYLVAPYDLPYLASALESMVPVCILAIAQLLVVVSGRGGIDLSVGGIVSLAGMVFGFCVGPFGWATAPSVVVAVAAGALMGALNGFLVAYVRFPALIATLATSYAFGALALLSNDNAPISDEPVQELHELTRSLAVPGVGDVPLQVLTFLVPVLVVAWLVLARSTYGRSLYAVGTNDVAALYATQPVRRTRFLAYVGSGLLAGVVAVVTVAQFASARPDAGSAGNGMALPAITIAVLGGVAIQGGVGRVGGVVVAALLVTWLNAGILLAFEGSEGSRYQLLALGLVLVLSALLNTLALRRYGRIS</sequence>
<comment type="subcellular location">
    <subcellularLocation>
        <location evidence="1">Cell membrane</location>
        <topology evidence="1">Multi-pass membrane protein</topology>
    </subcellularLocation>
</comment>
<dbReference type="Proteomes" id="UP001501195">
    <property type="component" value="Unassembled WGS sequence"/>
</dbReference>
<dbReference type="InterPro" id="IPR001851">
    <property type="entry name" value="ABC_transp_permease"/>
</dbReference>